<dbReference type="AlphaFoldDB" id="A0AAV0I5Z6"/>
<keyword evidence="2" id="KW-1185">Reference proteome</keyword>
<feature type="non-terminal residue" evidence="1">
    <location>
        <position position="149"/>
    </location>
</feature>
<dbReference type="EMBL" id="CAMGYJ010000003">
    <property type="protein sequence ID" value="CAI0392153.1"/>
    <property type="molecule type" value="Genomic_DNA"/>
</dbReference>
<sequence length="149" mass="17855">MFENEQDELKGELNSLSRSLSQLARQRRNVILKGKRSRRPFNLWDKYMQQFSGSVQLETEFVNILTKRNRLYCRIHLVQKCRRQAIFKNRSNHSMCCVGGNIQVCLCYIHVFSLYFTFVSYVVDKYNMTTNCFIFRIMYLFKLQCIFGT</sequence>
<protein>
    <submittedName>
        <fullName evidence="1">Uncharacterized protein</fullName>
    </submittedName>
</protein>
<dbReference type="Proteomes" id="UP001154282">
    <property type="component" value="Unassembled WGS sequence"/>
</dbReference>
<evidence type="ECO:0000313" key="1">
    <source>
        <dbReference type="EMBL" id="CAI0392153.1"/>
    </source>
</evidence>
<gene>
    <name evidence="1" type="ORF">LITE_LOCUS7430</name>
</gene>
<reference evidence="1" key="1">
    <citation type="submission" date="2022-08" db="EMBL/GenBank/DDBJ databases">
        <authorList>
            <person name="Gutierrez-Valencia J."/>
        </authorList>
    </citation>
    <scope>NUCLEOTIDE SEQUENCE</scope>
</reference>
<name>A0AAV0I5Z6_9ROSI</name>
<proteinExistence type="predicted"/>
<accession>A0AAV0I5Z6</accession>
<evidence type="ECO:0000313" key="2">
    <source>
        <dbReference type="Proteomes" id="UP001154282"/>
    </source>
</evidence>
<organism evidence="1 2">
    <name type="scientific">Linum tenue</name>
    <dbReference type="NCBI Taxonomy" id="586396"/>
    <lineage>
        <taxon>Eukaryota</taxon>
        <taxon>Viridiplantae</taxon>
        <taxon>Streptophyta</taxon>
        <taxon>Embryophyta</taxon>
        <taxon>Tracheophyta</taxon>
        <taxon>Spermatophyta</taxon>
        <taxon>Magnoliopsida</taxon>
        <taxon>eudicotyledons</taxon>
        <taxon>Gunneridae</taxon>
        <taxon>Pentapetalae</taxon>
        <taxon>rosids</taxon>
        <taxon>fabids</taxon>
        <taxon>Malpighiales</taxon>
        <taxon>Linaceae</taxon>
        <taxon>Linum</taxon>
    </lineage>
</organism>
<comment type="caution">
    <text evidence="1">The sequence shown here is derived from an EMBL/GenBank/DDBJ whole genome shotgun (WGS) entry which is preliminary data.</text>
</comment>